<keyword evidence="1" id="KW-1185">Reference proteome</keyword>
<dbReference type="WBParaSite" id="L893_g33998.t1">
    <property type="protein sequence ID" value="L893_g33998.t1"/>
    <property type="gene ID" value="L893_g33998"/>
</dbReference>
<protein>
    <submittedName>
        <fullName evidence="2">FBA_2 domain-containing protein</fullName>
    </submittedName>
</protein>
<accession>A0A1I8A889</accession>
<sequence>MDLWSLESFTKVCFSPSLASPSKSQRSHRKCASLAHSRVSGFDRTITAMDSVPNIFIESVCASLSRESLEDLEGCRSALWNMGAKDMSRKAKEVRIDVSVCPESLVRSYTTYTDGFPTSLDDLRRTKYARISMHVVPWNTRPAVNDRLNSLFAYVSTRHVEELSMMSVDHIDSLFQNFLPLSVISTIKIWSCTFEADSAFPEWLRRTLRSNSLQDICIIGTTIEGRSEDVEEDLIHQSLIHGKRLKICMDGNRNFTNLKTPFLRRILELWTNSEKPFPREVSYHIPYHCIKEMIAVQREYIGNEESGTLLHKSGSGKVTWERFSITFRP</sequence>
<dbReference type="Proteomes" id="UP000095287">
    <property type="component" value="Unplaced"/>
</dbReference>
<evidence type="ECO:0000313" key="2">
    <source>
        <dbReference type="WBParaSite" id="L893_g33998.t1"/>
    </source>
</evidence>
<organism evidence="1 2">
    <name type="scientific">Steinernema glaseri</name>
    <dbReference type="NCBI Taxonomy" id="37863"/>
    <lineage>
        <taxon>Eukaryota</taxon>
        <taxon>Metazoa</taxon>
        <taxon>Ecdysozoa</taxon>
        <taxon>Nematoda</taxon>
        <taxon>Chromadorea</taxon>
        <taxon>Rhabditida</taxon>
        <taxon>Tylenchina</taxon>
        <taxon>Panagrolaimomorpha</taxon>
        <taxon>Strongyloidoidea</taxon>
        <taxon>Steinernematidae</taxon>
        <taxon>Steinernema</taxon>
    </lineage>
</organism>
<dbReference type="AlphaFoldDB" id="A0A1I8A889"/>
<proteinExistence type="predicted"/>
<name>A0A1I8A889_9BILA</name>
<evidence type="ECO:0000313" key="1">
    <source>
        <dbReference type="Proteomes" id="UP000095287"/>
    </source>
</evidence>
<reference evidence="2" key="1">
    <citation type="submission" date="2016-11" db="UniProtKB">
        <authorList>
            <consortium name="WormBaseParasite"/>
        </authorList>
    </citation>
    <scope>IDENTIFICATION</scope>
</reference>